<comment type="caution">
    <text evidence="1">The sequence shown here is derived from an EMBL/GenBank/DDBJ whole genome shotgun (WGS) entry which is preliminary data.</text>
</comment>
<proteinExistence type="predicted"/>
<dbReference type="EMBL" id="CAJVPY010038995">
    <property type="protein sequence ID" value="CAG8804454.1"/>
    <property type="molecule type" value="Genomic_DNA"/>
</dbReference>
<keyword evidence="2" id="KW-1185">Reference proteome</keyword>
<dbReference type="Proteomes" id="UP000789405">
    <property type="component" value="Unassembled WGS sequence"/>
</dbReference>
<feature type="non-terminal residue" evidence="1">
    <location>
        <position position="1"/>
    </location>
</feature>
<accession>A0A9N9P9Z2</accession>
<dbReference type="OrthoDB" id="2422714at2759"/>
<protein>
    <submittedName>
        <fullName evidence="1">17824_t:CDS:1</fullName>
    </submittedName>
</protein>
<reference evidence="1" key="1">
    <citation type="submission" date="2021-06" db="EMBL/GenBank/DDBJ databases">
        <authorList>
            <person name="Kallberg Y."/>
            <person name="Tangrot J."/>
            <person name="Rosling A."/>
        </authorList>
    </citation>
    <scope>NUCLEOTIDE SEQUENCE</scope>
    <source>
        <strain evidence="1">MA453B</strain>
    </source>
</reference>
<name>A0A9N9P9Z2_9GLOM</name>
<feature type="non-terminal residue" evidence="1">
    <location>
        <position position="176"/>
    </location>
</feature>
<organism evidence="1 2">
    <name type="scientific">Dentiscutata erythropus</name>
    <dbReference type="NCBI Taxonomy" id="1348616"/>
    <lineage>
        <taxon>Eukaryota</taxon>
        <taxon>Fungi</taxon>
        <taxon>Fungi incertae sedis</taxon>
        <taxon>Mucoromycota</taxon>
        <taxon>Glomeromycotina</taxon>
        <taxon>Glomeromycetes</taxon>
        <taxon>Diversisporales</taxon>
        <taxon>Gigasporaceae</taxon>
        <taxon>Dentiscutata</taxon>
    </lineage>
</organism>
<gene>
    <name evidence="1" type="ORF">DERYTH_LOCUS24107</name>
</gene>
<sequence>LTQQLYRVQLLQQGRYSVPWRKEFKKEWKQHEKQKTQSNNKYFTDPTKWICACPAYRLSRKLVNIFDLENLQNSQNHKISSALLSQDKIIEHEDNYIIESSDEEQDVYESELAYLHEVLDKTKRLLEESRNKPKRHLWLKKVRPNFKLLEKMNSDISSLDNRKTMPKTWQDFNNNT</sequence>
<evidence type="ECO:0000313" key="1">
    <source>
        <dbReference type="EMBL" id="CAG8804454.1"/>
    </source>
</evidence>
<dbReference type="AlphaFoldDB" id="A0A9N9P9Z2"/>
<evidence type="ECO:0000313" key="2">
    <source>
        <dbReference type="Proteomes" id="UP000789405"/>
    </source>
</evidence>